<feature type="compositionally biased region" description="Basic residues" evidence="1">
    <location>
        <begin position="12"/>
        <end position="22"/>
    </location>
</feature>
<feature type="compositionally biased region" description="Basic residues" evidence="1">
    <location>
        <begin position="54"/>
        <end position="63"/>
    </location>
</feature>
<accession>A0A6J4TTS4</accession>
<protein>
    <submittedName>
        <fullName evidence="2">Uncharacterized protein</fullName>
    </submittedName>
</protein>
<sequence length="211" mass="23456">DARGARRDGGRRGHGHRQHLRQVRLDEPGRAAPDERVRAHARRALRAGRPAVAARRRLRRGGAHAHVGPAPRRAPRRRDRPRRRAAARAVAEAPGAEPHLQGHEGREPALRRRRVRRRDGDRGARARARPRAHGRRDGARRERPPARLRAARADVARAEHGPRRLPQGARQHAGAPQPLVQAQLRRAAVAPRRRHPGALAVSVDHAACPPL</sequence>
<feature type="compositionally biased region" description="Basic and acidic residues" evidence="1">
    <location>
        <begin position="23"/>
        <end position="38"/>
    </location>
</feature>
<reference evidence="2" key="1">
    <citation type="submission" date="2020-02" db="EMBL/GenBank/DDBJ databases">
        <authorList>
            <person name="Meier V. D."/>
        </authorList>
    </citation>
    <scope>NUCLEOTIDE SEQUENCE</scope>
    <source>
        <strain evidence="2">AVDCRST_MAG67</strain>
    </source>
</reference>
<feature type="compositionally biased region" description="Basic residues" evidence="1">
    <location>
        <begin position="125"/>
        <end position="134"/>
    </location>
</feature>
<feature type="compositionally biased region" description="Low complexity" evidence="1">
    <location>
        <begin position="87"/>
        <end position="98"/>
    </location>
</feature>
<evidence type="ECO:0000313" key="2">
    <source>
        <dbReference type="EMBL" id="CAA9532062.1"/>
    </source>
</evidence>
<feature type="compositionally biased region" description="Basic residues" evidence="1">
    <location>
        <begin position="73"/>
        <end position="86"/>
    </location>
</feature>
<evidence type="ECO:0000256" key="1">
    <source>
        <dbReference type="SAM" id="MobiDB-lite"/>
    </source>
</evidence>
<proteinExistence type="predicted"/>
<gene>
    <name evidence="2" type="ORF">AVDCRST_MAG67-4372</name>
</gene>
<dbReference type="AlphaFoldDB" id="A0A6J4TTS4"/>
<feature type="compositionally biased region" description="Basic and acidic residues" evidence="1">
    <location>
        <begin position="135"/>
        <end position="162"/>
    </location>
</feature>
<dbReference type="EMBL" id="CADCVQ010000174">
    <property type="protein sequence ID" value="CAA9532062.1"/>
    <property type="molecule type" value="Genomic_DNA"/>
</dbReference>
<feature type="non-terminal residue" evidence="2">
    <location>
        <position position="1"/>
    </location>
</feature>
<feature type="non-terminal residue" evidence="2">
    <location>
        <position position="211"/>
    </location>
</feature>
<feature type="compositionally biased region" description="Basic and acidic residues" evidence="1">
    <location>
        <begin position="100"/>
        <end position="110"/>
    </location>
</feature>
<feature type="compositionally biased region" description="Basic and acidic residues" evidence="1">
    <location>
        <begin position="1"/>
        <end position="11"/>
    </location>
</feature>
<feature type="compositionally biased region" description="Low complexity" evidence="1">
    <location>
        <begin position="179"/>
        <end position="190"/>
    </location>
</feature>
<organism evidence="2">
    <name type="scientific">uncultured Solirubrobacteraceae bacterium</name>
    <dbReference type="NCBI Taxonomy" id="1162706"/>
    <lineage>
        <taxon>Bacteria</taxon>
        <taxon>Bacillati</taxon>
        <taxon>Actinomycetota</taxon>
        <taxon>Thermoleophilia</taxon>
        <taxon>Solirubrobacterales</taxon>
        <taxon>Solirubrobacteraceae</taxon>
        <taxon>environmental samples</taxon>
    </lineage>
</organism>
<feature type="region of interest" description="Disordered" evidence="1">
    <location>
        <begin position="1"/>
        <end position="211"/>
    </location>
</feature>
<name>A0A6J4TTS4_9ACTN</name>